<proteinExistence type="inferred from homology"/>
<keyword evidence="4" id="KW-0694">RNA-binding</keyword>
<dbReference type="PANTHER" id="PTHR12636:SF12">
    <property type="entry name" value="RIBOSOMAL RNA SMALL SUBUNIT METHYLTRANSFERASE NEP1-LIKE"/>
    <property type="match status" value="1"/>
</dbReference>
<evidence type="ECO:0000313" key="5">
    <source>
        <dbReference type="EMBL" id="KAF3456600.1"/>
    </source>
</evidence>
<comment type="caution">
    <text evidence="5">The sequence shown here is derived from an EMBL/GenBank/DDBJ whole genome shotgun (WGS) entry which is preliminary data.</text>
</comment>
<evidence type="ECO:0000256" key="1">
    <source>
        <dbReference type="ARBA" id="ARBA00008115"/>
    </source>
</evidence>
<organism evidence="5 6">
    <name type="scientific">Rhamnella rubrinervis</name>
    <dbReference type="NCBI Taxonomy" id="2594499"/>
    <lineage>
        <taxon>Eukaryota</taxon>
        <taxon>Viridiplantae</taxon>
        <taxon>Streptophyta</taxon>
        <taxon>Embryophyta</taxon>
        <taxon>Tracheophyta</taxon>
        <taxon>Spermatophyta</taxon>
        <taxon>Magnoliopsida</taxon>
        <taxon>eudicotyledons</taxon>
        <taxon>Gunneridae</taxon>
        <taxon>Pentapetalae</taxon>
        <taxon>rosids</taxon>
        <taxon>fabids</taxon>
        <taxon>Rosales</taxon>
        <taxon>Rhamnaceae</taxon>
        <taxon>rhamnoid group</taxon>
        <taxon>Rhamneae</taxon>
        <taxon>Rhamnella</taxon>
    </lineage>
</organism>
<dbReference type="GO" id="GO:0070037">
    <property type="term" value="F:rRNA (pseudouridine) methyltransferase activity"/>
    <property type="evidence" value="ECO:0007669"/>
    <property type="project" value="InterPro"/>
</dbReference>
<dbReference type="Pfam" id="PF03587">
    <property type="entry name" value="EMG1"/>
    <property type="match status" value="1"/>
</dbReference>
<dbReference type="Gene3D" id="3.40.1280.10">
    <property type="match status" value="1"/>
</dbReference>
<evidence type="ECO:0008006" key="7">
    <source>
        <dbReference type="Google" id="ProtNLM"/>
    </source>
</evidence>
<dbReference type="SUPFAM" id="SSF75217">
    <property type="entry name" value="alpha/beta knot"/>
    <property type="match status" value="1"/>
</dbReference>
<keyword evidence="3" id="KW-0699">rRNA-binding</keyword>
<keyword evidence="6" id="KW-1185">Reference proteome</keyword>
<dbReference type="Proteomes" id="UP000796880">
    <property type="component" value="Unassembled WGS sequence"/>
</dbReference>
<dbReference type="EMBL" id="VOIH02000001">
    <property type="protein sequence ID" value="KAF3456600.1"/>
    <property type="molecule type" value="Genomic_DNA"/>
</dbReference>
<accession>A0A8K0HRZ2</accession>
<sequence>MVQPHSRKRNLKMNDEDFIEGDEFRDILESATNELRNEDTVCKLPGIPLAPCKQERNPGVIFVLEKASLVLAFVGRRYQILNPEEHAGFLRRKNMDPYKYRPDIVHEALRNIFESRLCLAGRLEAVYIKTDQGILIKVEPNVRIPESLVEFCAMMSQLLQKFSIKAKGKGGKLLRVVENPVTQYLPVNSLKIGLSSSSRNKVNLRDYVGAVNNDVNLVFVVGAMAHGSIDSEYTDDLIAGYASYILRWSLIIRL</sequence>
<dbReference type="PANTHER" id="PTHR12636">
    <property type="entry name" value="NEP1/MRA1"/>
    <property type="match status" value="1"/>
</dbReference>
<dbReference type="GO" id="GO:0032040">
    <property type="term" value="C:small-subunit processome"/>
    <property type="evidence" value="ECO:0007669"/>
    <property type="project" value="TreeGrafter"/>
</dbReference>
<dbReference type="AlphaFoldDB" id="A0A8K0HRZ2"/>
<keyword evidence="2" id="KW-0690">Ribosome biogenesis</keyword>
<dbReference type="InterPro" id="IPR005304">
    <property type="entry name" value="Rbsml_bgen_MeTrfase_EMG1/NEP1"/>
</dbReference>
<gene>
    <name evidence="5" type="ORF">FNV43_RR01254</name>
</gene>
<dbReference type="InterPro" id="IPR029028">
    <property type="entry name" value="Alpha/beta_knot_MTases"/>
</dbReference>
<dbReference type="OrthoDB" id="269804at2759"/>
<evidence type="ECO:0000313" key="6">
    <source>
        <dbReference type="Proteomes" id="UP000796880"/>
    </source>
</evidence>
<protein>
    <recommendedName>
        <fullName evidence="7">Ribosomal RNA small subunit methyltransferase NEP1</fullName>
    </recommendedName>
</protein>
<dbReference type="GO" id="GO:0019843">
    <property type="term" value="F:rRNA binding"/>
    <property type="evidence" value="ECO:0007669"/>
    <property type="project" value="UniProtKB-KW"/>
</dbReference>
<name>A0A8K0HRZ2_9ROSA</name>
<evidence type="ECO:0000256" key="4">
    <source>
        <dbReference type="ARBA" id="ARBA00022884"/>
    </source>
</evidence>
<evidence type="ECO:0000256" key="2">
    <source>
        <dbReference type="ARBA" id="ARBA00022517"/>
    </source>
</evidence>
<comment type="similarity">
    <text evidence="1">Belongs to the class IV-like SAM-binding methyltransferase superfamily. RNA methyltransferase NEP1 family.</text>
</comment>
<reference evidence="5" key="1">
    <citation type="submission" date="2020-03" db="EMBL/GenBank/DDBJ databases">
        <title>A high-quality chromosome-level genome assembly of a woody plant with both climbing and erect habits, Rhamnella rubrinervis.</title>
        <authorList>
            <person name="Lu Z."/>
            <person name="Yang Y."/>
            <person name="Zhu X."/>
            <person name="Sun Y."/>
        </authorList>
    </citation>
    <scope>NUCLEOTIDE SEQUENCE</scope>
    <source>
        <strain evidence="5">BYM</strain>
        <tissue evidence="5">Leaf</tissue>
    </source>
</reference>
<evidence type="ECO:0000256" key="3">
    <source>
        <dbReference type="ARBA" id="ARBA00022730"/>
    </source>
</evidence>
<dbReference type="InterPro" id="IPR029026">
    <property type="entry name" value="tRNA_m1G_MTases_N"/>
</dbReference>
<dbReference type="CDD" id="cd18088">
    <property type="entry name" value="Nep1-like"/>
    <property type="match status" value="1"/>
</dbReference>
<dbReference type="GO" id="GO:0070475">
    <property type="term" value="P:rRNA base methylation"/>
    <property type="evidence" value="ECO:0007669"/>
    <property type="project" value="InterPro"/>
</dbReference>